<proteinExistence type="predicted"/>
<dbReference type="Gramene" id="BGIOSGA037186-TA">
    <property type="protein sequence ID" value="BGIOSGA037186-PA"/>
    <property type="gene ID" value="BGIOSGA037186"/>
</dbReference>
<accession>B8BNR2</accession>
<sequence length="140" mass="14780">MVAGLLDDALGAPESVKAAPEERDGNCGAVEMVEAADGGDGGLIWIDQLGGMLGALQMLRWRQGPGWCWPVMVVVLVVGWLDGTLGATTSTMTATRLRTMMTVMVVTTEVGDVGGGYSVRLCLSFKWCARSASDCHDDLD</sequence>
<name>B8BNR2_ORYSI</name>
<gene>
    <name evidence="1" type="ORF">OsI_37885</name>
</gene>
<evidence type="ECO:0000313" key="2">
    <source>
        <dbReference type="Proteomes" id="UP000007015"/>
    </source>
</evidence>
<dbReference type="Proteomes" id="UP000007015">
    <property type="component" value="Chromosome 12"/>
</dbReference>
<dbReference type="AlphaFoldDB" id="B8BNR2"/>
<evidence type="ECO:0000313" key="1">
    <source>
        <dbReference type="EMBL" id="EEC69050.1"/>
    </source>
</evidence>
<dbReference type="EMBL" id="CM000137">
    <property type="protein sequence ID" value="EEC69050.1"/>
    <property type="molecule type" value="Genomic_DNA"/>
</dbReference>
<dbReference type="OMA" id="IATMTWT"/>
<dbReference type="HOGENOM" id="CLU_1838447_0_0_1"/>
<keyword evidence="2" id="KW-1185">Reference proteome</keyword>
<reference evidence="1 2" key="1">
    <citation type="journal article" date="2005" name="PLoS Biol.">
        <title>The genomes of Oryza sativa: a history of duplications.</title>
        <authorList>
            <person name="Yu J."/>
            <person name="Wang J."/>
            <person name="Lin W."/>
            <person name="Li S."/>
            <person name="Li H."/>
            <person name="Zhou J."/>
            <person name="Ni P."/>
            <person name="Dong W."/>
            <person name="Hu S."/>
            <person name="Zeng C."/>
            <person name="Zhang J."/>
            <person name="Zhang Y."/>
            <person name="Li R."/>
            <person name="Xu Z."/>
            <person name="Li S."/>
            <person name="Li X."/>
            <person name="Zheng H."/>
            <person name="Cong L."/>
            <person name="Lin L."/>
            <person name="Yin J."/>
            <person name="Geng J."/>
            <person name="Li G."/>
            <person name="Shi J."/>
            <person name="Liu J."/>
            <person name="Lv H."/>
            <person name="Li J."/>
            <person name="Wang J."/>
            <person name="Deng Y."/>
            <person name="Ran L."/>
            <person name="Shi X."/>
            <person name="Wang X."/>
            <person name="Wu Q."/>
            <person name="Li C."/>
            <person name="Ren X."/>
            <person name="Wang J."/>
            <person name="Wang X."/>
            <person name="Li D."/>
            <person name="Liu D."/>
            <person name="Zhang X."/>
            <person name="Ji Z."/>
            <person name="Zhao W."/>
            <person name="Sun Y."/>
            <person name="Zhang Z."/>
            <person name="Bao J."/>
            <person name="Han Y."/>
            <person name="Dong L."/>
            <person name="Ji J."/>
            <person name="Chen P."/>
            <person name="Wu S."/>
            <person name="Liu J."/>
            <person name="Xiao Y."/>
            <person name="Bu D."/>
            <person name="Tan J."/>
            <person name="Yang L."/>
            <person name="Ye C."/>
            <person name="Zhang J."/>
            <person name="Xu J."/>
            <person name="Zhou Y."/>
            <person name="Yu Y."/>
            <person name="Zhang B."/>
            <person name="Zhuang S."/>
            <person name="Wei H."/>
            <person name="Liu B."/>
            <person name="Lei M."/>
            <person name="Yu H."/>
            <person name="Li Y."/>
            <person name="Xu H."/>
            <person name="Wei S."/>
            <person name="He X."/>
            <person name="Fang L."/>
            <person name="Zhang Z."/>
            <person name="Zhang Y."/>
            <person name="Huang X."/>
            <person name="Su Z."/>
            <person name="Tong W."/>
            <person name="Li J."/>
            <person name="Tong Z."/>
            <person name="Li S."/>
            <person name="Ye J."/>
            <person name="Wang L."/>
            <person name="Fang L."/>
            <person name="Lei T."/>
            <person name="Chen C."/>
            <person name="Chen H."/>
            <person name="Xu Z."/>
            <person name="Li H."/>
            <person name="Huang H."/>
            <person name="Zhang F."/>
            <person name="Xu H."/>
            <person name="Li N."/>
            <person name="Zhao C."/>
            <person name="Li S."/>
            <person name="Dong L."/>
            <person name="Huang Y."/>
            <person name="Li L."/>
            <person name="Xi Y."/>
            <person name="Qi Q."/>
            <person name="Li W."/>
            <person name="Zhang B."/>
            <person name="Hu W."/>
            <person name="Zhang Y."/>
            <person name="Tian X."/>
            <person name="Jiao Y."/>
            <person name="Liang X."/>
            <person name="Jin J."/>
            <person name="Gao L."/>
            <person name="Zheng W."/>
            <person name="Hao B."/>
            <person name="Liu S."/>
            <person name="Wang W."/>
            <person name="Yuan L."/>
            <person name="Cao M."/>
            <person name="McDermott J."/>
            <person name="Samudrala R."/>
            <person name="Wang J."/>
            <person name="Wong G.K."/>
            <person name="Yang H."/>
        </authorList>
    </citation>
    <scope>NUCLEOTIDE SEQUENCE [LARGE SCALE GENOMIC DNA]</scope>
    <source>
        <strain evidence="2">cv. 93-11</strain>
    </source>
</reference>
<protein>
    <submittedName>
        <fullName evidence="1">Uncharacterized protein</fullName>
    </submittedName>
</protein>
<organism evidence="1 2">
    <name type="scientific">Oryza sativa subsp. indica</name>
    <name type="common">Rice</name>
    <dbReference type="NCBI Taxonomy" id="39946"/>
    <lineage>
        <taxon>Eukaryota</taxon>
        <taxon>Viridiplantae</taxon>
        <taxon>Streptophyta</taxon>
        <taxon>Embryophyta</taxon>
        <taxon>Tracheophyta</taxon>
        <taxon>Spermatophyta</taxon>
        <taxon>Magnoliopsida</taxon>
        <taxon>Liliopsida</taxon>
        <taxon>Poales</taxon>
        <taxon>Poaceae</taxon>
        <taxon>BOP clade</taxon>
        <taxon>Oryzoideae</taxon>
        <taxon>Oryzeae</taxon>
        <taxon>Oryzinae</taxon>
        <taxon>Oryza</taxon>
        <taxon>Oryza sativa</taxon>
    </lineage>
</organism>